<feature type="non-terminal residue" evidence="1">
    <location>
        <position position="1"/>
    </location>
</feature>
<organism evidence="1 2">
    <name type="scientific">Rotaria sordida</name>
    <dbReference type="NCBI Taxonomy" id="392033"/>
    <lineage>
        <taxon>Eukaryota</taxon>
        <taxon>Metazoa</taxon>
        <taxon>Spiralia</taxon>
        <taxon>Gnathifera</taxon>
        <taxon>Rotifera</taxon>
        <taxon>Eurotatoria</taxon>
        <taxon>Bdelloidea</taxon>
        <taxon>Philodinida</taxon>
        <taxon>Philodinidae</taxon>
        <taxon>Rotaria</taxon>
    </lineage>
</organism>
<evidence type="ECO:0000313" key="1">
    <source>
        <dbReference type="EMBL" id="CAF1465554.1"/>
    </source>
</evidence>
<dbReference type="Proteomes" id="UP000663889">
    <property type="component" value="Unassembled WGS sequence"/>
</dbReference>
<sequence>SSINTTTTAVHRIKIVLGLICCYT</sequence>
<accession>A0A815QQD4</accession>
<comment type="caution">
    <text evidence="1">The sequence shown here is derived from an EMBL/GenBank/DDBJ whole genome shotgun (WGS) entry which is preliminary data.</text>
</comment>
<protein>
    <submittedName>
        <fullName evidence="1">Uncharacterized protein</fullName>
    </submittedName>
</protein>
<gene>
    <name evidence="1" type="ORF">SEV965_LOCUS34387</name>
</gene>
<proteinExistence type="predicted"/>
<dbReference type="EMBL" id="CAJNOU010005078">
    <property type="protein sequence ID" value="CAF1465554.1"/>
    <property type="molecule type" value="Genomic_DNA"/>
</dbReference>
<dbReference type="AlphaFoldDB" id="A0A815QQD4"/>
<evidence type="ECO:0000313" key="2">
    <source>
        <dbReference type="Proteomes" id="UP000663889"/>
    </source>
</evidence>
<reference evidence="1" key="1">
    <citation type="submission" date="2021-02" db="EMBL/GenBank/DDBJ databases">
        <authorList>
            <person name="Nowell W R."/>
        </authorList>
    </citation>
    <scope>NUCLEOTIDE SEQUENCE</scope>
</reference>
<name>A0A815QQD4_9BILA</name>